<reference evidence="3 4" key="1">
    <citation type="submission" date="2019-03" db="EMBL/GenBank/DDBJ databases">
        <authorList>
            <person name="Gaulin E."/>
            <person name="Dumas B."/>
        </authorList>
    </citation>
    <scope>NUCLEOTIDE SEQUENCE [LARGE SCALE GENOMIC DNA]</scope>
    <source>
        <strain evidence="3">CBS 568.67</strain>
    </source>
</reference>
<dbReference type="OrthoDB" id="58534at2759"/>
<feature type="region of interest" description="Disordered" evidence="1">
    <location>
        <begin position="40"/>
        <end position="59"/>
    </location>
</feature>
<evidence type="ECO:0000256" key="1">
    <source>
        <dbReference type="SAM" id="MobiDB-lite"/>
    </source>
</evidence>
<protein>
    <submittedName>
        <fullName evidence="3">Aste57867_13251 protein</fullName>
    </submittedName>
</protein>
<feature type="compositionally biased region" description="Low complexity" evidence="1">
    <location>
        <begin position="1"/>
        <end position="22"/>
    </location>
</feature>
<evidence type="ECO:0000313" key="2">
    <source>
        <dbReference type="EMBL" id="KAF0695944.1"/>
    </source>
</evidence>
<accession>A0A485KXP0</accession>
<dbReference type="AlphaFoldDB" id="A0A485KXP0"/>
<name>A0A485KXP0_9STRA</name>
<feature type="region of interest" description="Disordered" evidence="1">
    <location>
        <begin position="1"/>
        <end position="27"/>
    </location>
</feature>
<gene>
    <name evidence="3" type="primary">Aste57867_13251</name>
    <name evidence="2" type="ORF">As57867_013202</name>
    <name evidence="3" type="ORF">ASTE57867_13251</name>
</gene>
<organism evidence="3 4">
    <name type="scientific">Aphanomyces stellatus</name>
    <dbReference type="NCBI Taxonomy" id="120398"/>
    <lineage>
        <taxon>Eukaryota</taxon>
        <taxon>Sar</taxon>
        <taxon>Stramenopiles</taxon>
        <taxon>Oomycota</taxon>
        <taxon>Saprolegniomycetes</taxon>
        <taxon>Saprolegniales</taxon>
        <taxon>Verrucalvaceae</taxon>
        <taxon>Aphanomyces</taxon>
    </lineage>
</organism>
<evidence type="ECO:0000313" key="3">
    <source>
        <dbReference type="EMBL" id="VFT90091.1"/>
    </source>
</evidence>
<keyword evidence="4" id="KW-1185">Reference proteome</keyword>
<dbReference type="EMBL" id="VJMH01005441">
    <property type="protein sequence ID" value="KAF0695944.1"/>
    <property type="molecule type" value="Genomic_DNA"/>
</dbReference>
<reference evidence="2" key="2">
    <citation type="submission" date="2019-06" db="EMBL/GenBank/DDBJ databases">
        <title>Genomics analysis of Aphanomyces spp. identifies a new class of oomycete effector associated with host adaptation.</title>
        <authorList>
            <person name="Gaulin E."/>
        </authorList>
    </citation>
    <scope>NUCLEOTIDE SEQUENCE</scope>
    <source>
        <strain evidence="2">CBS 578.67</strain>
    </source>
</reference>
<sequence length="168" mass="18675">MKMSSTSSSVSSTSSISPSLLPSDDEGMVNELRPIHRAQSFVDGHELAPRETSTIPRNRSLSDLQVRGAIFRRGPLEYNGCGEFLGTAPSRTKRDHVRCGNCGEYDHITVDCVLLGDESDSEETPSFSYLQKEIHRTNLFRESQEDARSSPFGQKIIPTTIPERMALQ</sequence>
<evidence type="ECO:0000313" key="4">
    <source>
        <dbReference type="Proteomes" id="UP000332933"/>
    </source>
</evidence>
<dbReference type="EMBL" id="CAADRA010005462">
    <property type="protein sequence ID" value="VFT90091.1"/>
    <property type="molecule type" value="Genomic_DNA"/>
</dbReference>
<dbReference type="Proteomes" id="UP000332933">
    <property type="component" value="Unassembled WGS sequence"/>
</dbReference>
<proteinExistence type="predicted"/>